<dbReference type="SUPFAM" id="SSF56784">
    <property type="entry name" value="HAD-like"/>
    <property type="match status" value="1"/>
</dbReference>
<feature type="transmembrane region" description="Helical" evidence="15">
    <location>
        <begin position="743"/>
        <end position="762"/>
    </location>
</feature>
<keyword evidence="7 15" id="KW-0479">Metal-binding</keyword>
<protein>
    <submittedName>
        <fullName evidence="17">Cadmium-translocating P-type ATPase</fullName>
        <ecNumber evidence="17">3.6.3.3</ecNumber>
    </submittedName>
</protein>
<evidence type="ECO:0000256" key="8">
    <source>
        <dbReference type="ARBA" id="ARBA00022741"/>
    </source>
</evidence>
<dbReference type="GO" id="GO:0055070">
    <property type="term" value="P:copper ion homeostasis"/>
    <property type="evidence" value="ECO:0007669"/>
    <property type="project" value="TreeGrafter"/>
</dbReference>
<dbReference type="NCBIfam" id="TIGR01494">
    <property type="entry name" value="ATPase_P-type"/>
    <property type="match status" value="2"/>
</dbReference>
<evidence type="ECO:0000256" key="9">
    <source>
        <dbReference type="ARBA" id="ARBA00022840"/>
    </source>
</evidence>
<name>A0A5J6WV21_9GAMM</name>
<feature type="transmembrane region" description="Helical" evidence="15">
    <location>
        <begin position="269"/>
        <end position="287"/>
    </location>
</feature>
<dbReference type="PROSITE" id="PS00154">
    <property type="entry name" value="ATPASE_E1_E2"/>
    <property type="match status" value="1"/>
</dbReference>
<reference evidence="17 18" key="1">
    <citation type="submission" date="2019-05" db="EMBL/GenBank/DDBJ databases">
        <title>OXA-830, a novel chromosomally encoded expanded-spectrum class D beta-lactamase in Aeromonas simiae.</title>
        <authorList>
            <person name="Zhou W."/>
            <person name="Chen Q."/>
        </authorList>
    </citation>
    <scope>NUCLEOTIDE SEQUENCE [LARGE SCALE GENOMIC DNA]</scope>
    <source>
        <strain evidence="17 18">A6</strain>
    </source>
</reference>
<dbReference type="EMBL" id="CP040449">
    <property type="protein sequence ID" value="QFI54752.1"/>
    <property type="molecule type" value="Genomic_DNA"/>
</dbReference>
<evidence type="ECO:0000259" key="16">
    <source>
        <dbReference type="PROSITE" id="PS50846"/>
    </source>
</evidence>
<dbReference type="NCBIfam" id="TIGR01511">
    <property type="entry name" value="ATPase-IB1_Cu"/>
    <property type="match status" value="1"/>
</dbReference>
<keyword evidence="13" id="KW-0406">Ion transport</keyword>
<dbReference type="InterPro" id="IPR023298">
    <property type="entry name" value="ATPase_P-typ_TM_dom_sf"/>
</dbReference>
<proteinExistence type="inferred from homology"/>
<dbReference type="Proteomes" id="UP000594034">
    <property type="component" value="Chromosome"/>
</dbReference>
<feature type="transmembrane region" description="Helical" evidence="15">
    <location>
        <begin position="172"/>
        <end position="195"/>
    </location>
</feature>
<evidence type="ECO:0000256" key="14">
    <source>
        <dbReference type="ARBA" id="ARBA00023136"/>
    </source>
</evidence>
<organism evidence="17 18">
    <name type="scientific">Aeromonas simiae</name>
    <dbReference type="NCBI Taxonomy" id="218936"/>
    <lineage>
        <taxon>Bacteria</taxon>
        <taxon>Pseudomonadati</taxon>
        <taxon>Pseudomonadota</taxon>
        <taxon>Gammaproteobacteria</taxon>
        <taxon>Aeromonadales</taxon>
        <taxon>Aeromonadaceae</taxon>
        <taxon>Aeromonas</taxon>
    </lineage>
</organism>
<feature type="transmembrane region" description="Helical" evidence="15">
    <location>
        <begin position="448"/>
        <end position="472"/>
    </location>
</feature>
<dbReference type="Pfam" id="PF00403">
    <property type="entry name" value="HMA"/>
    <property type="match status" value="1"/>
</dbReference>
<feature type="domain" description="HMA" evidence="16">
    <location>
        <begin position="88"/>
        <end position="154"/>
    </location>
</feature>
<evidence type="ECO:0000256" key="12">
    <source>
        <dbReference type="ARBA" id="ARBA00022989"/>
    </source>
</evidence>
<comment type="similarity">
    <text evidence="2 15">Belongs to the cation transport ATPase (P-type) (TC 3.A.3) family. Type IB subfamily.</text>
</comment>
<evidence type="ECO:0000256" key="6">
    <source>
        <dbReference type="ARBA" id="ARBA00022692"/>
    </source>
</evidence>
<evidence type="ECO:0000256" key="5">
    <source>
        <dbReference type="ARBA" id="ARBA00022553"/>
    </source>
</evidence>
<dbReference type="PANTHER" id="PTHR43520">
    <property type="entry name" value="ATP7, ISOFORM B"/>
    <property type="match status" value="1"/>
</dbReference>
<dbReference type="Gene3D" id="1.20.1110.10">
    <property type="entry name" value="Calcium-transporting ATPase, transmembrane domain"/>
    <property type="match status" value="1"/>
</dbReference>
<evidence type="ECO:0000313" key="18">
    <source>
        <dbReference type="Proteomes" id="UP000594034"/>
    </source>
</evidence>
<dbReference type="PANTHER" id="PTHR43520:SF5">
    <property type="entry name" value="CATION-TRANSPORTING P-TYPE ATPASE-RELATED"/>
    <property type="match status" value="1"/>
</dbReference>
<dbReference type="Pfam" id="PF00122">
    <property type="entry name" value="E1-E2_ATPase"/>
    <property type="match status" value="1"/>
</dbReference>
<dbReference type="GO" id="GO:0005524">
    <property type="term" value="F:ATP binding"/>
    <property type="evidence" value="ECO:0007669"/>
    <property type="project" value="UniProtKB-UniRule"/>
</dbReference>
<gene>
    <name evidence="17" type="primary">cadA</name>
    <name evidence="17" type="ORF">FE240_08640</name>
</gene>
<dbReference type="InterPro" id="IPR023299">
    <property type="entry name" value="ATPase_P-typ_cyto_dom_N"/>
</dbReference>
<dbReference type="SUPFAM" id="SSF81653">
    <property type="entry name" value="Calcium ATPase, transduction domain A"/>
    <property type="match status" value="1"/>
</dbReference>
<dbReference type="AlphaFoldDB" id="A0A5J6WV21"/>
<dbReference type="Gene3D" id="3.40.50.1000">
    <property type="entry name" value="HAD superfamily/HAD-like"/>
    <property type="match status" value="1"/>
</dbReference>
<dbReference type="NCBIfam" id="TIGR01525">
    <property type="entry name" value="ATPase-IB_hvy"/>
    <property type="match status" value="1"/>
</dbReference>
<dbReference type="CDD" id="cd02079">
    <property type="entry name" value="P-type_ATPase_HM"/>
    <property type="match status" value="1"/>
</dbReference>
<dbReference type="InterPro" id="IPR036412">
    <property type="entry name" value="HAD-like_sf"/>
</dbReference>
<dbReference type="RefSeq" id="WP_193004179.1">
    <property type="nucleotide sequence ID" value="NZ_CP040449.1"/>
</dbReference>
<evidence type="ECO:0000256" key="13">
    <source>
        <dbReference type="ARBA" id="ARBA00023065"/>
    </source>
</evidence>
<keyword evidence="14 15" id="KW-0472">Membrane</keyword>
<dbReference type="InterPro" id="IPR008250">
    <property type="entry name" value="ATPase_P-typ_transduc_dom_A_sf"/>
</dbReference>
<feature type="transmembrane region" description="Helical" evidence="15">
    <location>
        <begin position="245"/>
        <end position="263"/>
    </location>
</feature>
<evidence type="ECO:0000313" key="17">
    <source>
        <dbReference type="EMBL" id="QFI54752.1"/>
    </source>
</evidence>
<dbReference type="InterPro" id="IPR018303">
    <property type="entry name" value="ATPase_P-typ_P_site"/>
</dbReference>
<accession>A0A5J6WV21</accession>
<dbReference type="CDD" id="cd00371">
    <property type="entry name" value="HMA"/>
    <property type="match status" value="1"/>
</dbReference>
<dbReference type="InterPro" id="IPR027256">
    <property type="entry name" value="P-typ_ATPase_IB"/>
</dbReference>
<keyword evidence="6 15" id="KW-0812">Transmembrane</keyword>
<dbReference type="InterPro" id="IPR036163">
    <property type="entry name" value="HMA_dom_sf"/>
</dbReference>
<evidence type="ECO:0000256" key="10">
    <source>
        <dbReference type="ARBA" id="ARBA00022842"/>
    </source>
</evidence>
<evidence type="ECO:0000256" key="2">
    <source>
        <dbReference type="ARBA" id="ARBA00006024"/>
    </source>
</evidence>
<dbReference type="GO" id="GO:0043682">
    <property type="term" value="F:P-type divalent copper transporter activity"/>
    <property type="evidence" value="ECO:0007669"/>
    <property type="project" value="TreeGrafter"/>
</dbReference>
<dbReference type="Pfam" id="PF00702">
    <property type="entry name" value="Hydrolase"/>
    <property type="match status" value="1"/>
</dbReference>
<dbReference type="PRINTS" id="PR00119">
    <property type="entry name" value="CATATPASE"/>
</dbReference>
<dbReference type="InterPro" id="IPR006121">
    <property type="entry name" value="HMA_dom"/>
</dbReference>
<dbReference type="Pfam" id="PF12156">
    <property type="entry name" value="ATPase-cat_bd"/>
    <property type="match status" value="1"/>
</dbReference>
<dbReference type="GO" id="GO:0016887">
    <property type="term" value="F:ATP hydrolysis activity"/>
    <property type="evidence" value="ECO:0007669"/>
    <property type="project" value="InterPro"/>
</dbReference>
<dbReference type="Gene3D" id="3.30.70.100">
    <property type="match status" value="1"/>
</dbReference>
<evidence type="ECO:0000256" key="15">
    <source>
        <dbReference type="RuleBase" id="RU362081"/>
    </source>
</evidence>
<comment type="subcellular location">
    <subcellularLocation>
        <location evidence="1">Cell membrane</location>
        <topology evidence="1">Multi-pass membrane protein</topology>
    </subcellularLocation>
</comment>
<keyword evidence="8 15" id="KW-0547">Nucleotide-binding</keyword>
<dbReference type="GO" id="GO:0005507">
    <property type="term" value="F:copper ion binding"/>
    <property type="evidence" value="ECO:0007669"/>
    <property type="project" value="TreeGrafter"/>
</dbReference>
<evidence type="ECO:0000256" key="11">
    <source>
        <dbReference type="ARBA" id="ARBA00022967"/>
    </source>
</evidence>
<keyword evidence="4 15" id="KW-1003">Cell membrane</keyword>
<dbReference type="InterPro" id="IPR021993">
    <property type="entry name" value="ATPase-cat-bd"/>
</dbReference>
<keyword evidence="5" id="KW-0597">Phosphoprotein</keyword>
<evidence type="ECO:0000256" key="7">
    <source>
        <dbReference type="ARBA" id="ARBA00022723"/>
    </source>
</evidence>
<sequence>MSACFHCGEPVTAPGYDLEIKGVVQPFCCPGCKAVADTILGCGLASYYEHRSAPGAKGDLLPADLAALAHYDLAEVQQDFVSEHGRERDIQLTVEGITCAACAWLIERHLFTLPGLRYVNVNTTTHRARVRWDPEQLPLSEILKGFAAVGYRAYPFQTHRQEERYAHEVKGYLYRMGLAGLGSMQVMMCSIALYMDLFVSVEEEFLIYFKWISLLLSTPIMLYSAQPFYVGAWRSLKQGHLSMDVSVSLALIGAFLASMWATVFNTGEVYYDSITMFVFFLLLGRLLELRARRKASESSSNLARMVPVMATRVSGNEEQLVAAKTLAVGDTIRVLAGATVPADGLILEGTASLDESMLTGESLPVARRPGEPVYAGTLCSDSPLLVQVSRPISASRIAQILRQQEAALEEKPQLAVMADRLSRYFILALLLIAAAVWAFWHVHAPEKAFWITLAVLVATCPCALSLATPTALTSATARLTRAGILLRRAQVLEVLTQATRVVLDKTGTLTSGTIRLSRVQAMQPEAAERLLRIAASLEARSEHPIARAFRRHEAPLPVADYHLTPGHGVAGTIAGKRYRLGSANWLKAPTAFERGLCIWLEEEGLLVARFELDDALRPDAPGLIQALHREGLAITMLTGDGSAQADRVASELGIDALIKGATPDDKLAYLKGREAKGDICIMVGDGINDAPVLAGAHASFAMAGGTDLAKNSADAILLGDDLTKLLEARHLARHTRRIIRQNFAWALGYNLLVLPLAASGWLPPYLAAAGMSLSSLVVVGNSMRLGKL</sequence>
<evidence type="ECO:0000256" key="3">
    <source>
        <dbReference type="ARBA" id="ARBA00022448"/>
    </source>
</evidence>
<dbReference type="NCBIfam" id="TIGR01512">
    <property type="entry name" value="ATPase-IB2_Cd"/>
    <property type="match status" value="1"/>
</dbReference>
<keyword evidence="11" id="KW-1278">Translocase</keyword>
<keyword evidence="3" id="KW-0813">Transport</keyword>
<keyword evidence="12 15" id="KW-1133">Transmembrane helix</keyword>
<dbReference type="SUPFAM" id="SSF55008">
    <property type="entry name" value="HMA, heavy metal-associated domain"/>
    <property type="match status" value="1"/>
</dbReference>
<dbReference type="EC" id="3.6.3.3" evidence="17"/>
<dbReference type="PRINTS" id="PR00943">
    <property type="entry name" value="CUATPASE"/>
</dbReference>
<dbReference type="GO" id="GO:0005886">
    <property type="term" value="C:plasma membrane"/>
    <property type="evidence" value="ECO:0007669"/>
    <property type="project" value="UniProtKB-SubCell"/>
</dbReference>
<keyword evidence="17" id="KW-0378">Hydrolase</keyword>
<keyword evidence="9 15" id="KW-0067">ATP-binding</keyword>
<evidence type="ECO:0000256" key="4">
    <source>
        <dbReference type="ARBA" id="ARBA00022475"/>
    </source>
</evidence>
<dbReference type="KEGG" id="asim:FE240_08640"/>
<dbReference type="InterPro" id="IPR023214">
    <property type="entry name" value="HAD_sf"/>
</dbReference>
<evidence type="ECO:0000256" key="1">
    <source>
        <dbReference type="ARBA" id="ARBA00004651"/>
    </source>
</evidence>
<keyword evidence="10" id="KW-0460">Magnesium</keyword>
<dbReference type="InterPro" id="IPR059000">
    <property type="entry name" value="ATPase_P-type_domA"/>
</dbReference>
<dbReference type="InterPro" id="IPR001757">
    <property type="entry name" value="P_typ_ATPase"/>
</dbReference>
<keyword evidence="18" id="KW-1185">Reference proteome</keyword>
<feature type="transmembrane region" description="Helical" evidence="15">
    <location>
        <begin position="207"/>
        <end position="225"/>
    </location>
</feature>
<dbReference type="PROSITE" id="PS01229">
    <property type="entry name" value="COF_2"/>
    <property type="match status" value="1"/>
</dbReference>
<dbReference type="PROSITE" id="PS50846">
    <property type="entry name" value="HMA_2"/>
    <property type="match status" value="1"/>
</dbReference>
<feature type="transmembrane region" description="Helical" evidence="15">
    <location>
        <begin position="424"/>
        <end position="442"/>
    </location>
</feature>
<dbReference type="Gene3D" id="3.40.1110.10">
    <property type="entry name" value="Calcium-transporting ATPase, cytoplasmic domain N"/>
    <property type="match status" value="1"/>
</dbReference>
<dbReference type="SUPFAM" id="SSF81665">
    <property type="entry name" value="Calcium ATPase, transmembrane domain M"/>
    <property type="match status" value="1"/>
</dbReference>
<dbReference type="Gene3D" id="2.70.150.10">
    <property type="entry name" value="Calcium-transporting ATPase, cytoplasmic transduction domain A"/>
    <property type="match status" value="1"/>
</dbReference>